<dbReference type="STRING" id="409849.ENSPMGP00000009808"/>
<evidence type="ECO:0000313" key="1">
    <source>
        <dbReference type="Ensembl" id="ENSPMGP00000009808.1"/>
    </source>
</evidence>
<dbReference type="PANTHER" id="PTHR14389">
    <property type="entry name" value="SI:CH1073-475A24.1"/>
    <property type="match status" value="1"/>
</dbReference>
<reference evidence="1" key="1">
    <citation type="submission" date="2025-08" db="UniProtKB">
        <authorList>
            <consortium name="Ensembl"/>
        </authorList>
    </citation>
    <scope>IDENTIFICATION</scope>
</reference>
<dbReference type="SUPFAM" id="SSF50494">
    <property type="entry name" value="Trypsin-like serine proteases"/>
    <property type="match status" value="1"/>
</dbReference>
<accession>A0A3B3ZYI4</accession>
<reference evidence="1" key="2">
    <citation type="submission" date="2025-09" db="UniProtKB">
        <authorList>
            <consortium name="Ensembl"/>
        </authorList>
    </citation>
    <scope>IDENTIFICATION</scope>
</reference>
<dbReference type="GO" id="GO:0005634">
    <property type="term" value="C:nucleus"/>
    <property type="evidence" value="ECO:0007669"/>
    <property type="project" value="TreeGrafter"/>
</dbReference>
<dbReference type="AlphaFoldDB" id="A0A3B3ZYI4"/>
<dbReference type="Pfam" id="PF13365">
    <property type="entry name" value="Trypsin_2"/>
    <property type="match status" value="1"/>
</dbReference>
<dbReference type="GO" id="GO:0000785">
    <property type="term" value="C:chromatin"/>
    <property type="evidence" value="ECO:0007669"/>
    <property type="project" value="TreeGrafter"/>
</dbReference>
<dbReference type="PANTHER" id="PTHR14389:SF3">
    <property type="entry name" value="PROTEIN FAM111A-LIKE"/>
    <property type="match status" value="1"/>
</dbReference>
<proteinExistence type="predicted"/>
<dbReference type="InterPro" id="IPR009003">
    <property type="entry name" value="Peptidase_S1_PA"/>
</dbReference>
<protein>
    <recommendedName>
        <fullName evidence="3">Serine protease</fullName>
    </recommendedName>
</protein>
<evidence type="ECO:0000313" key="2">
    <source>
        <dbReference type="Proteomes" id="UP000261520"/>
    </source>
</evidence>
<keyword evidence="2" id="KW-1185">Reference proteome</keyword>
<dbReference type="Ensembl" id="ENSPMGT00000010458.1">
    <property type="protein sequence ID" value="ENSPMGP00000009808.1"/>
    <property type="gene ID" value="ENSPMGG00000008124.1"/>
</dbReference>
<dbReference type="GO" id="GO:0006260">
    <property type="term" value="P:DNA replication"/>
    <property type="evidence" value="ECO:0007669"/>
    <property type="project" value="TreeGrafter"/>
</dbReference>
<evidence type="ECO:0008006" key="3">
    <source>
        <dbReference type="Google" id="ProtNLM"/>
    </source>
</evidence>
<dbReference type="InterPro" id="IPR043504">
    <property type="entry name" value="Peptidase_S1_PA_chymotrypsin"/>
</dbReference>
<organism evidence="1 2">
    <name type="scientific">Periophthalmus magnuspinnatus</name>
    <dbReference type="NCBI Taxonomy" id="409849"/>
    <lineage>
        <taxon>Eukaryota</taxon>
        <taxon>Metazoa</taxon>
        <taxon>Chordata</taxon>
        <taxon>Craniata</taxon>
        <taxon>Vertebrata</taxon>
        <taxon>Euteleostomi</taxon>
        <taxon>Actinopterygii</taxon>
        <taxon>Neopterygii</taxon>
        <taxon>Teleostei</taxon>
        <taxon>Neoteleostei</taxon>
        <taxon>Acanthomorphata</taxon>
        <taxon>Gobiaria</taxon>
        <taxon>Gobiiformes</taxon>
        <taxon>Gobioidei</taxon>
        <taxon>Gobiidae</taxon>
        <taxon>Oxudercinae</taxon>
        <taxon>Periophthalmus</taxon>
    </lineage>
</organism>
<name>A0A3B3ZYI4_9GOBI</name>
<dbReference type="Gene3D" id="2.40.10.10">
    <property type="entry name" value="Trypsin-like serine proteases"/>
    <property type="match status" value="2"/>
</dbReference>
<sequence>TYSEKHSHTFILNYPNSREKYTIHCDHPQTVLEAISCKNDWQEKLKCKEQNLTVQIGKASQGTAIATHFPCRLLETNELVTLTATNEQVEQRGAFDRTVSHNERYYVLKIEKTGGTNAKSKKLFRSSSIKKFAQLCVYGTRDMTIKDAIARDGRFVELSEFKLEDVTDTKSYVFTAKGQAQDASKVAPSAQESAKVRRLTEVLKTKEAKGENVEEVYERLRQQFPHLKKILENRYPENTLEETLEKVDFGKAQQSFSDVFRLEKLLKLGKSVGKLVVVGNMSGTAFVLCDRYIITNAHLFKEVMDDDNNLDPNVEVYVLFNYTNPVLQNTLHFTSHKMIDFDEEQDYAVLELDVPGQNKVPPGLMKLFCPMPESGEACIIGHPAGDVQKIDPTCIIGKEYRGKEVNDHLQRFKDNMFTHMSISQFIEKQGISRILSQSDPLYESASTYPTYMYHGSSGSPVFDAHCRVFGLHSGGFVYGMSPQTESVIEFSRPVLLIFEKFVTSLKNRGENEVLKVVKEHSKKHSYLKKILRKIVGSENREEPMDTS</sequence>
<dbReference type="Proteomes" id="UP000261520">
    <property type="component" value="Unplaced"/>
</dbReference>